<name>A0A3S2PY30_ORYJA</name>
<dbReference type="SUPFAM" id="SSF48726">
    <property type="entry name" value="Immunoglobulin"/>
    <property type="match status" value="1"/>
</dbReference>
<evidence type="ECO:0000313" key="17">
    <source>
        <dbReference type="EMBL" id="RVE73006.1"/>
    </source>
</evidence>
<protein>
    <recommendedName>
        <fullName evidence="16">Immunoglobulin V-set domain-containing protein</fullName>
    </recommendedName>
</protein>
<evidence type="ECO:0000256" key="4">
    <source>
        <dbReference type="ARBA" id="ARBA00022729"/>
    </source>
</evidence>
<accession>A0A3S2PY30</accession>
<dbReference type="InterPro" id="IPR013106">
    <property type="entry name" value="Ig_V-set"/>
</dbReference>
<dbReference type="OrthoDB" id="9906515at2759"/>
<evidence type="ECO:0000256" key="13">
    <source>
        <dbReference type="ARBA" id="ARBA00023319"/>
    </source>
</evidence>
<evidence type="ECO:0000256" key="11">
    <source>
        <dbReference type="ARBA" id="ARBA00023180"/>
    </source>
</evidence>
<comment type="subcellular location">
    <subcellularLocation>
        <location evidence="1">Cell membrane</location>
        <topology evidence="1">Single-pass type I membrane protein</topology>
    </subcellularLocation>
</comment>
<proteinExistence type="predicted"/>
<dbReference type="InterPro" id="IPR036179">
    <property type="entry name" value="Ig-like_dom_sf"/>
</dbReference>
<keyword evidence="12" id="KW-0449">Lipoprotein</keyword>
<evidence type="ECO:0000256" key="8">
    <source>
        <dbReference type="ARBA" id="ARBA00023136"/>
    </source>
</evidence>
<evidence type="ECO:0000256" key="12">
    <source>
        <dbReference type="ARBA" id="ARBA00023288"/>
    </source>
</evidence>
<feature type="non-terminal residue" evidence="17">
    <location>
        <position position="1"/>
    </location>
</feature>
<dbReference type="PANTHER" id="PTHR10441">
    <property type="entry name" value="CD8 ALPHA CHAIN"/>
    <property type="match status" value="1"/>
</dbReference>
<dbReference type="GO" id="GO:0002250">
    <property type="term" value="P:adaptive immune response"/>
    <property type="evidence" value="ECO:0007669"/>
    <property type="project" value="UniProtKB-KW"/>
</dbReference>
<evidence type="ECO:0000259" key="16">
    <source>
        <dbReference type="Pfam" id="PF07686"/>
    </source>
</evidence>
<sequence length="312" mass="34918">IISCFETRGSASARVGSTSNKTRRPRALQEALQTLRCNDPIRRNKRRGFAAGAWLYLPTNDLLAVSKKHNGDGLRSCCCLEDLIMDQRWVKILLTLVFYLQVTPGAERTIQEGSSTDFRCQIKEGTMIFWFRVTDHSNMEFIASFSNTGMEKKFEGKNIFKHEKNGDDFVLTQKSFSAQRDSGAYICAALVKGNTLQFGEVTRVSGEKKEKTTKATTTTKAPAVISTRSPSISTSSSCNCAHIPTAEKTKPFLPCDPIILGPLAGGCGLLLLLLLIITLYCNRLRTRRCPHHYKRKPRVFAPEKQMMTNVRI</sequence>
<feature type="region of interest" description="Disordered" evidence="14">
    <location>
        <begin position="1"/>
        <end position="23"/>
    </location>
</feature>
<evidence type="ECO:0000256" key="1">
    <source>
        <dbReference type="ARBA" id="ARBA00004251"/>
    </source>
</evidence>
<keyword evidence="3 15" id="KW-0812">Transmembrane</keyword>
<keyword evidence="9" id="KW-0564">Palmitate</keyword>
<dbReference type="AlphaFoldDB" id="A0A3S2PY30"/>
<keyword evidence="10" id="KW-1015">Disulfide bond</keyword>
<feature type="domain" description="Immunoglobulin V-set" evidence="16">
    <location>
        <begin position="107"/>
        <end position="204"/>
    </location>
</feature>
<keyword evidence="6 15" id="KW-1133">Transmembrane helix</keyword>
<dbReference type="Proteomes" id="UP000283210">
    <property type="component" value="Chromosome 5"/>
</dbReference>
<organism evidence="17 18">
    <name type="scientific">Oryzias javanicus</name>
    <name type="common">Javanese ricefish</name>
    <name type="synonym">Aplocheilus javanicus</name>
    <dbReference type="NCBI Taxonomy" id="123683"/>
    <lineage>
        <taxon>Eukaryota</taxon>
        <taxon>Metazoa</taxon>
        <taxon>Chordata</taxon>
        <taxon>Craniata</taxon>
        <taxon>Vertebrata</taxon>
        <taxon>Euteleostomi</taxon>
        <taxon>Actinopterygii</taxon>
        <taxon>Neopterygii</taxon>
        <taxon>Teleostei</taxon>
        <taxon>Neoteleostei</taxon>
        <taxon>Acanthomorphata</taxon>
        <taxon>Ovalentaria</taxon>
        <taxon>Atherinomorphae</taxon>
        <taxon>Beloniformes</taxon>
        <taxon>Adrianichthyidae</taxon>
        <taxon>Oryziinae</taxon>
        <taxon>Oryzias</taxon>
    </lineage>
</organism>
<evidence type="ECO:0000256" key="14">
    <source>
        <dbReference type="SAM" id="MobiDB-lite"/>
    </source>
</evidence>
<reference evidence="17 18" key="2">
    <citation type="submission" date="2019-01" db="EMBL/GenBank/DDBJ databases">
        <title>A chromosome length genome reference of the Java medaka (oryzias javanicus).</title>
        <authorList>
            <person name="Herpin A."/>
            <person name="Takehana Y."/>
            <person name="Naruse K."/>
            <person name="Ansai S."/>
            <person name="Kawaguchi M."/>
        </authorList>
    </citation>
    <scope>NUCLEOTIDE SEQUENCE [LARGE SCALE GENOMIC DNA]</scope>
    <source>
        <strain evidence="17">RS831</strain>
        <tissue evidence="17">Whole body</tissue>
    </source>
</reference>
<evidence type="ECO:0000256" key="6">
    <source>
        <dbReference type="ARBA" id="ARBA00022989"/>
    </source>
</evidence>
<evidence type="ECO:0000256" key="3">
    <source>
        <dbReference type="ARBA" id="ARBA00022692"/>
    </source>
</evidence>
<keyword evidence="8 15" id="KW-0472">Membrane</keyword>
<evidence type="ECO:0000313" key="18">
    <source>
        <dbReference type="Proteomes" id="UP000283210"/>
    </source>
</evidence>
<dbReference type="InterPro" id="IPR015468">
    <property type="entry name" value="CD8_asu"/>
</dbReference>
<dbReference type="Pfam" id="PF07686">
    <property type="entry name" value="V-set"/>
    <property type="match status" value="1"/>
</dbReference>
<reference evidence="17 18" key="1">
    <citation type="submission" date="2018-11" db="EMBL/GenBank/DDBJ databases">
        <authorList>
            <person name="Lopez-Roques C."/>
            <person name="Donnadieu C."/>
            <person name="Bouchez O."/>
            <person name="Klopp C."/>
            <person name="Cabau C."/>
            <person name="Zahm M."/>
        </authorList>
    </citation>
    <scope>NUCLEOTIDE SEQUENCE [LARGE SCALE GENOMIC DNA]</scope>
    <source>
        <strain evidence="17">RS831</strain>
        <tissue evidence="17">Whole body</tissue>
    </source>
</reference>
<keyword evidence="4" id="KW-0732">Signal</keyword>
<evidence type="ECO:0000256" key="10">
    <source>
        <dbReference type="ARBA" id="ARBA00023157"/>
    </source>
</evidence>
<evidence type="ECO:0000256" key="2">
    <source>
        <dbReference type="ARBA" id="ARBA00022475"/>
    </source>
</evidence>
<dbReference type="InterPro" id="IPR013783">
    <property type="entry name" value="Ig-like_fold"/>
</dbReference>
<evidence type="ECO:0000256" key="7">
    <source>
        <dbReference type="ARBA" id="ARBA00023130"/>
    </source>
</evidence>
<dbReference type="GO" id="GO:0005886">
    <property type="term" value="C:plasma membrane"/>
    <property type="evidence" value="ECO:0007669"/>
    <property type="project" value="UniProtKB-SubCell"/>
</dbReference>
<dbReference type="PANTHER" id="PTHR10441:SF2">
    <property type="entry name" value="T-CELL SURFACE GLYCOPROTEIN CD8 ALPHA CHAIN"/>
    <property type="match status" value="1"/>
</dbReference>
<keyword evidence="5" id="KW-0391">Immunity</keyword>
<feature type="compositionally biased region" description="Low complexity" evidence="14">
    <location>
        <begin position="214"/>
        <end position="228"/>
    </location>
</feature>
<evidence type="ECO:0000256" key="9">
    <source>
        <dbReference type="ARBA" id="ARBA00023139"/>
    </source>
</evidence>
<keyword evidence="11" id="KW-0325">Glycoprotein</keyword>
<evidence type="ECO:0000256" key="15">
    <source>
        <dbReference type="SAM" id="Phobius"/>
    </source>
</evidence>
<dbReference type="CDD" id="cd00099">
    <property type="entry name" value="IgV"/>
    <property type="match status" value="1"/>
</dbReference>
<keyword evidence="18" id="KW-1185">Reference proteome</keyword>
<keyword evidence="2" id="KW-1003">Cell membrane</keyword>
<keyword evidence="7" id="KW-1064">Adaptive immunity</keyword>
<feature type="region of interest" description="Disordered" evidence="14">
    <location>
        <begin position="209"/>
        <end position="228"/>
    </location>
</feature>
<feature type="transmembrane region" description="Helical" evidence="15">
    <location>
        <begin position="258"/>
        <end position="281"/>
    </location>
</feature>
<gene>
    <name evidence="17" type="ORF">OJAV_G00044280</name>
</gene>
<dbReference type="EMBL" id="CM012441">
    <property type="protein sequence ID" value="RVE73006.1"/>
    <property type="molecule type" value="Genomic_DNA"/>
</dbReference>
<keyword evidence="13" id="KW-0393">Immunoglobulin domain</keyword>
<dbReference type="Gene3D" id="2.60.40.10">
    <property type="entry name" value="Immunoglobulins"/>
    <property type="match status" value="1"/>
</dbReference>
<evidence type="ECO:0000256" key="5">
    <source>
        <dbReference type="ARBA" id="ARBA00022859"/>
    </source>
</evidence>